<evidence type="ECO:0000313" key="2">
    <source>
        <dbReference type="EMBL" id="ELR13589.1"/>
    </source>
</evidence>
<dbReference type="GO" id="GO:0005634">
    <property type="term" value="C:nucleus"/>
    <property type="evidence" value="ECO:0007669"/>
    <property type="project" value="TreeGrafter"/>
</dbReference>
<keyword evidence="1" id="KW-0732">Signal</keyword>
<organism evidence="2 3">
    <name type="scientific">Acanthamoeba castellanii (strain ATCC 30010 / Neff)</name>
    <dbReference type="NCBI Taxonomy" id="1257118"/>
    <lineage>
        <taxon>Eukaryota</taxon>
        <taxon>Amoebozoa</taxon>
        <taxon>Discosea</taxon>
        <taxon>Longamoebia</taxon>
        <taxon>Centramoebida</taxon>
        <taxon>Acanthamoebidae</taxon>
        <taxon>Acanthamoeba</taxon>
    </lineage>
</organism>
<dbReference type="EMBL" id="KB008088">
    <property type="protein sequence ID" value="ELR13589.1"/>
    <property type="molecule type" value="Genomic_DNA"/>
</dbReference>
<dbReference type="SUPFAM" id="SSF51197">
    <property type="entry name" value="Clavaminate synthase-like"/>
    <property type="match status" value="1"/>
</dbReference>
<dbReference type="PANTHER" id="PTHR12480">
    <property type="entry name" value="ARGININE DEMETHYLASE AND LYSYL-HYDROXYLASE JMJD"/>
    <property type="match status" value="1"/>
</dbReference>
<dbReference type="InterPro" id="IPR050910">
    <property type="entry name" value="JMJD6_ArgDemeth/LysHydrox"/>
</dbReference>
<feature type="signal peptide" evidence="1">
    <location>
        <begin position="1"/>
        <end position="27"/>
    </location>
</feature>
<sequence>MDACKLQLLMAAVWLVVVLGLVQAVLAQPPEQLQNNGSIDSPLCSLARRSLLTQEEFESLHEEREPVIIAVPLELNAAFRSLTTKERLVKDYGEKSLVLSTANTNSYAKRRMTLKQYTAQIVDRPTTLSDRGDSTFYHFGDNDHTSFQALFATYVLPPWHATNTTAPHPSLSFGFAGHGSGVPLHTHGAVFAEVLHGRKVVPFSVLCLLTLVSFCNLAPTKRWFLYPPSYTPLFDPNETTLSTLNIGEFVVFMSTFL</sequence>
<dbReference type="PANTHER" id="PTHR12480:SF21">
    <property type="entry name" value="JMJC DOMAIN-CONTAINING PROTEIN 8"/>
    <property type="match status" value="1"/>
</dbReference>
<dbReference type="OrthoDB" id="438164at2759"/>
<proteinExistence type="predicted"/>
<reference evidence="2 3" key="1">
    <citation type="journal article" date="2013" name="Genome Biol.">
        <title>Genome of Acanthamoeba castellanii highlights extensive lateral gene transfer and early evolution of tyrosine kinase signaling.</title>
        <authorList>
            <person name="Clarke M."/>
            <person name="Lohan A.J."/>
            <person name="Liu B."/>
            <person name="Lagkouvardos I."/>
            <person name="Roy S."/>
            <person name="Zafar N."/>
            <person name="Bertelli C."/>
            <person name="Schilde C."/>
            <person name="Kianianmomeni A."/>
            <person name="Burglin T.R."/>
            <person name="Frech C."/>
            <person name="Turcotte B."/>
            <person name="Kopec K.O."/>
            <person name="Synnott J.M."/>
            <person name="Choo C."/>
            <person name="Paponov I."/>
            <person name="Finkler A."/>
            <person name="Soon Heng Tan C."/>
            <person name="Hutchins A.P."/>
            <person name="Weinmeier T."/>
            <person name="Rattei T."/>
            <person name="Chu J.S."/>
            <person name="Gimenez G."/>
            <person name="Irimia M."/>
            <person name="Rigden D.J."/>
            <person name="Fitzpatrick D.A."/>
            <person name="Lorenzo-Morales J."/>
            <person name="Bateman A."/>
            <person name="Chiu C.H."/>
            <person name="Tang P."/>
            <person name="Hegemann P."/>
            <person name="Fromm H."/>
            <person name="Raoult D."/>
            <person name="Greub G."/>
            <person name="Miranda-Saavedra D."/>
            <person name="Chen N."/>
            <person name="Nash P."/>
            <person name="Ginger M.L."/>
            <person name="Horn M."/>
            <person name="Schaap P."/>
            <person name="Caler L."/>
            <person name="Loftus B."/>
        </authorList>
    </citation>
    <scope>NUCLEOTIDE SEQUENCE [LARGE SCALE GENOMIC DNA]</scope>
    <source>
        <strain evidence="2 3">Neff</strain>
    </source>
</reference>
<keyword evidence="3" id="KW-1185">Reference proteome</keyword>
<dbReference type="VEuPathDB" id="AmoebaDB:ACA1_024170"/>
<feature type="chain" id="PRO_5003990417" evidence="1">
    <location>
        <begin position="28"/>
        <end position="257"/>
    </location>
</feature>
<gene>
    <name evidence="2" type="ORF">ACA1_024170</name>
</gene>
<dbReference type="KEGG" id="acan:ACA1_024170"/>
<evidence type="ECO:0000256" key="1">
    <source>
        <dbReference type="SAM" id="SignalP"/>
    </source>
</evidence>
<dbReference type="Gene3D" id="2.60.120.650">
    <property type="entry name" value="Cupin"/>
    <property type="match status" value="1"/>
</dbReference>
<evidence type="ECO:0000313" key="3">
    <source>
        <dbReference type="Proteomes" id="UP000011083"/>
    </source>
</evidence>
<dbReference type="OMA" id="KEPHFHP"/>
<dbReference type="AlphaFoldDB" id="L8GLB3"/>
<protein>
    <submittedName>
        <fullName evidence="2">Jumonji domain containing 8, putative</fullName>
    </submittedName>
</protein>
<dbReference type="RefSeq" id="XP_004335602.1">
    <property type="nucleotide sequence ID" value="XM_004335554.1"/>
</dbReference>
<name>L8GLB3_ACACF</name>
<dbReference type="GeneID" id="14914141"/>
<dbReference type="Proteomes" id="UP000011083">
    <property type="component" value="Unassembled WGS sequence"/>
</dbReference>
<dbReference type="GO" id="GO:0000987">
    <property type="term" value="F:cis-regulatory region sequence-specific DNA binding"/>
    <property type="evidence" value="ECO:0007669"/>
    <property type="project" value="TreeGrafter"/>
</dbReference>
<accession>L8GLB3</accession>